<feature type="transmembrane region" description="Helical" evidence="1">
    <location>
        <begin position="12"/>
        <end position="37"/>
    </location>
</feature>
<protein>
    <submittedName>
        <fullName evidence="2">Uncharacterized protein</fullName>
    </submittedName>
</protein>
<reference evidence="2 3" key="1">
    <citation type="submission" date="2024-09" db="EMBL/GenBank/DDBJ databases">
        <authorList>
            <person name="Sun Q."/>
            <person name="Mori K."/>
        </authorList>
    </citation>
    <scope>NUCLEOTIDE SEQUENCE [LARGE SCALE GENOMIC DNA]</scope>
    <source>
        <strain evidence="2 3">JCM 10918</strain>
    </source>
</reference>
<evidence type="ECO:0000313" key="3">
    <source>
        <dbReference type="Proteomes" id="UP001589703"/>
    </source>
</evidence>
<evidence type="ECO:0000256" key="1">
    <source>
        <dbReference type="SAM" id="Phobius"/>
    </source>
</evidence>
<gene>
    <name evidence="2" type="ORF">ACFFRO_17000</name>
</gene>
<proteinExistence type="predicted"/>
<sequence>MAVRGSKPGPSGWRVLLAVLIAVPGLLVLGAGVWLVWGVVTWDGGGRGPEQAPCEEALAFGGARLPQGAYDTDCSVQSFLDTMYEGSFRMPREGARDWLADMAPQGSAPVEGCWSGADLCLDMDQDEGGLPPGAEAHHVSVDVFYENATTALVRWSAFTM</sequence>
<keyword evidence="3" id="KW-1185">Reference proteome</keyword>
<keyword evidence="1" id="KW-0472">Membrane</keyword>
<keyword evidence="1" id="KW-0812">Transmembrane</keyword>
<accession>A0ABV5VG63</accession>
<evidence type="ECO:0000313" key="2">
    <source>
        <dbReference type="EMBL" id="MFB9736814.1"/>
    </source>
</evidence>
<dbReference type="EMBL" id="JBHMAR010000019">
    <property type="protein sequence ID" value="MFB9736814.1"/>
    <property type="molecule type" value="Genomic_DNA"/>
</dbReference>
<keyword evidence="1" id="KW-1133">Transmembrane helix</keyword>
<dbReference type="RefSeq" id="WP_356759400.1">
    <property type="nucleotide sequence ID" value="NZ_JBHMAR010000019.1"/>
</dbReference>
<dbReference type="Proteomes" id="UP001589703">
    <property type="component" value="Unassembled WGS sequence"/>
</dbReference>
<comment type="caution">
    <text evidence="2">The sequence shown here is derived from an EMBL/GenBank/DDBJ whole genome shotgun (WGS) entry which is preliminary data.</text>
</comment>
<name>A0ABV5VG63_9ACTN</name>
<organism evidence="2 3">
    <name type="scientific">Streptomyces thermocoprophilus</name>
    <dbReference type="NCBI Taxonomy" id="78356"/>
    <lineage>
        <taxon>Bacteria</taxon>
        <taxon>Bacillati</taxon>
        <taxon>Actinomycetota</taxon>
        <taxon>Actinomycetes</taxon>
        <taxon>Kitasatosporales</taxon>
        <taxon>Streptomycetaceae</taxon>
        <taxon>Streptomyces</taxon>
    </lineage>
</organism>